<organism evidence="1">
    <name type="scientific">Fusarium clavum</name>
    <dbReference type="NCBI Taxonomy" id="2594811"/>
    <lineage>
        <taxon>Eukaryota</taxon>
        <taxon>Fungi</taxon>
        <taxon>Dikarya</taxon>
        <taxon>Ascomycota</taxon>
        <taxon>Pezizomycotina</taxon>
        <taxon>Sordariomycetes</taxon>
        <taxon>Hypocreomycetidae</taxon>
        <taxon>Hypocreales</taxon>
        <taxon>Nectriaceae</taxon>
        <taxon>Fusarium</taxon>
        <taxon>Fusarium incarnatum-equiseti species complex</taxon>
    </lineage>
</organism>
<proteinExistence type="predicted"/>
<evidence type="ECO:0000313" key="1">
    <source>
        <dbReference type="EMBL" id="CEG04958.1"/>
    </source>
</evidence>
<protein>
    <submittedName>
        <fullName evidence="1">WGS project CBMI000000000 data, contig CS3069_c002499</fullName>
    </submittedName>
</protein>
<dbReference type="AlphaFoldDB" id="A0A090MCT1"/>
<sequence>MALESLPPELLTIILQSHDSLLDLHNLISASPACLPVLNSASKHILPAVIRNAIPAHDLKSLNEHLERQAHATQWLYLSSDEYIDSFVVEYNLSYIKCYMYDCTYMSSPHRIRDRIRRYKLYKRLYYLIQVYSASLKGLGLDLTLFTCIPPQLTALQKAFLRYGRLEKDLVREAISPTETPFTNDRYPEFRLFDRCLSRLTPRKVETLVCMELYASFFMQGSIYH</sequence>
<comment type="caution">
    <text evidence="1">The sequence shown here is derived from an EMBL/GenBank/DDBJ whole genome shotgun (WGS) entry which is preliminary data.</text>
</comment>
<accession>A0A090MCT1</accession>
<dbReference type="EMBL" id="CBMI010002497">
    <property type="protein sequence ID" value="CEG04958.1"/>
    <property type="molecule type" value="Genomic_DNA"/>
</dbReference>
<name>A0A090MCT1_9HYPO</name>
<reference evidence="1" key="1">
    <citation type="submission" date="2013-05" db="EMBL/GenBank/DDBJ databases">
        <title>Draft genome sequences of six wheat associated Fusarium spp. isolates.</title>
        <authorList>
            <person name="Moolhuijzen P.M."/>
            <person name="Manners J.M."/>
            <person name="Wilcox S."/>
            <person name="Bellgard M.I."/>
            <person name="Gardiner D.M."/>
        </authorList>
    </citation>
    <scope>NUCLEOTIDE SEQUENCE</scope>
    <source>
        <strain evidence="1">CS3069</strain>
    </source>
</reference>
<gene>
    <name evidence="1" type="ORF">BN850_0085100</name>
</gene>